<sequence length="344" mass="37007">MVRAQRQDPGVQLPCRYDHHVRADGHPAGLRVRSRGRNLISGPESSRQRKGIPVTARDPAERRPIAVVGATGLQGRATARALLRTQAAVRALARRTDSAAARALTGLGADLVAADLDDPESLRAAFTGVDGVFAMTTPGYDQRTDIEVAHGHAIADGAAAVGVPHVIYSSVGGAERHTGIPHFEGKRDVEEYLVARGLSTTFVRPVFRDNFAQFMTPAMQDGKLMVRIPLPPGIPLQMIAAEDVGAVAAAVALDPGRVAGGSVEIAGYERTGEQIAEAYQHRHDVPARYEPLPIEVLGGDADQRAMFEWFARPPAFRADFAATKALAPRTKTFEQWLAARPERE</sequence>
<dbReference type="EMBL" id="VJZA01000072">
    <property type="protein sequence ID" value="TVT17808.1"/>
    <property type="molecule type" value="Genomic_DNA"/>
</dbReference>
<dbReference type="Pfam" id="PF05368">
    <property type="entry name" value="NmrA"/>
    <property type="match status" value="1"/>
</dbReference>
<reference evidence="5 6" key="1">
    <citation type="submission" date="2019-07" db="EMBL/GenBank/DDBJ databases">
        <title>New species of Amycolatopsis and Streptomyces.</title>
        <authorList>
            <person name="Duangmal K."/>
            <person name="Teo W.F.A."/>
            <person name="Lipun K."/>
        </authorList>
    </citation>
    <scope>NUCLEOTIDE SEQUENCE [LARGE SCALE GENOMIC DNA]</scope>
    <source>
        <strain evidence="5 6">JCM 30562</strain>
    </source>
</reference>
<name>A0A558A0L4_9PSEU</name>
<dbReference type="PANTHER" id="PTHR42748">
    <property type="entry name" value="NITROGEN METABOLITE REPRESSION PROTEIN NMRA FAMILY MEMBER"/>
    <property type="match status" value="1"/>
</dbReference>
<evidence type="ECO:0000313" key="5">
    <source>
        <dbReference type="EMBL" id="TVT17808.1"/>
    </source>
</evidence>
<protein>
    <submittedName>
        <fullName evidence="5">NmrA/HSCARG family protein</fullName>
    </submittedName>
</protein>
<dbReference type="InterPro" id="IPR036291">
    <property type="entry name" value="NAD(P)-bd_dom_sf"/>
</dbReference>
<dbReference type="Gene3D" id="3.90.25.10">
    <property type="entry name" value="UDP-galactose 4-epimerase, domain 1"/>
    <property type="match status" value="1"/>
</dbReference>
<evidence type="ECO:0000313" key="6">
    <source>
        <dbReference type="Proteomes" id="UP000318578"/>
    </source>
</evidence>
<dbReference type="CDD" id="cd05251">
    <property type="entry name" value="NmrA_like_SDR_a"/>
    <property type="match status" value="1"/>
</dbReference>
<dbReference type="AlphaFoldDB" id="A0A558A0L4"/>
<feature type="domain" description="NmrA-like" evidence="4">
    <location>
        <begin position="64"/>
        <end position="298"/>
    </location>
</feature>
<dbReference type="Gene3D" id="3.40.50.720">
    <property type="entry name" value="NAD(P)-binding Rossmann-like Domain"/>
    <property type="match status" value="1"/>
</dbReference>
<keyword evidence="2" id="KW-0521">NADP</keyword>
<keyword evidence="6" id="KW-1185">Reference proteome</keyword>
<dbReference type="OrthoDB" id="319724at2"/>
<evidence type="ECO:0000259" key="4">
    <source>
        <dbReference type="Pfam" id="PF05368"/>
    </source>
</evidence>
<evidence type="ECO:0000256" key="2">
    <source>
        <dbReference type="ARBA" id="ARBA00022857"/>
    </source>
</evidence>
<gene>
    <name evidence="5" type="ORF">FNH06_30215</name>
</gene>
<feature type="region of interest" description="Disordered" evidence="3">
    <location>
        <begin position="36"/>
        <end position="57"/>
    </location>
</feature>
<dbReference type="Proteomes" id="UP000318578">
    <property type="component" value="Unassembled WGS sequence"/>
</dbReference>
<comment type="similarity">
    <text evidence="1">Belongs to the NmrA-type oxidoreductase family.</text>
</comment>
<evidence type="ECO:0000256" key="1">
    <source>
        <dbReference type="ARBA" id="ARBA00006328"/>
    </source>
</evidence>
<evidence type="ECO:0000256" key="3">
    <source>
        <dbReference type="SAM" id="MobiDB-lite"/>
    </source>
</evidence>
<organism evidence="5 6">
    <name type="scientific">Amycolatopsis acidiphila</name>
    <dbReference type="NCBI Taxonomy" id="715473"/>
    <lineage>
        <taxon>Bacteria</taxon>
        <taxon>Bacillati</taxon>
        <taxon>Actinomycetota</taxon>
        <taxon>Actinomycetes</taxon>
        <taxon>Pseudonocardiales</taxon>
        <taxon>Pseudonocardiaceae</taxon>
        <taxon>Amycolatopsis</taxon>
    </lineage>
</organism>
<dbReference type="PANTHER" id="PTHR42748:SF7">
    <property type="entry name" value="NMRA LIKE REDOX SENSOR 1-RELATED"/>
    <property type="match status" value="1"/>
</dbReference>
<proteinExistence type="inferred from homology"/>
<accession>A0A558A0L4</accession>
<dbReference type="InterPro" id="IPR008030">
    <property type="entry name" value="NmrA-like"/>
</dbReference>
<comment type="caution">
    <text evidence="5">The sequence shown here is derived from an EMBL/GenBank/DDBJ whole genome shotgun (WGS) entry which is preliminary data.</text>
</comment>
<dbReference type="InterPro" id="IPR051164">
    <property type="entry name" value="NmrA-like_oxidored"/>
</dbReference>
<dbReference type="SUPFAM" id="SSF51735">
    <property type="entry name" value="NAD(P)-binding Rossmann-fold domains"/>
    <property type="match status" value="1"/>
</dbReference>